<accession>A0A098BFG9</accession>
<dbReference type="EMBL" id="CCSD01000039">
    <property type="protein sequence ID" value="CDZ87488.1"/>
    <property type="molecule type" value="Genomic_DNA"/>
</dbReference>
<evidence type="ECO:0000313" key="1">
    <source>
        <dbReference type="EMBL" id="CDZ87488.1"/>
    </source>
</evidence>
<name>A0A098BFG9_9NOCA</name>
<protein>
    <submittedName>
        <fullName evidence="1">Uncharacterized protein</fullName>
    </submittedName>
</protein>
<evidence type="ECO:0000313" key="2">
    <source>
        <dbReference type="Proteomes" id="UP000042997"/>
    </source>
</evidence>
<dbReference type="AlphaFoldDB" id="A0A098BFG9"/>
<organism evidence="1 2">
    <name type="scientific">Rhodococcus ruber</name>
    <dbReference type="NCBI Taxonomy" id="1830"/>
    <lineage>
        <taxon>Bacteria</taxon>
        <taxon>Bacillati</taxon>
        <taxon>Actinomycetota</taxon>
        <taxon>Actinomycetes</taxon>
        <taxon>Mycobacteriales</taxon>
        <taxon>Nocardiaceae</taxon>
        <taxon>Rhodococcus</taxon>
    </lineage>
</organism>
<reference evidence="1 2" key="1">
    <citation type="journal article" date="2014" name="Genome Announc.">
        <title>Draft Genome Sequence of Propane- and Butane-Oxidizing Actinobacterium Rhodococcus ruber IEGM 231.</title>
        <authorList>
            <person name="Ivshina I.B."/>
            <person name="Kuyukina M.S."/>
            <person name="Krivoruchko A.V."/>
            <person name="Barbe V."/>
            <person name="Fischer C."/>
        </authorList>
    </citation>
    <scope>NUCLEOTIDE SEQUENCE [LARGE SCALE GENOMIC DNA]</scope>
</reference>
<dbReference type="Proteomes" id="UP000042997">
    <property type="component" value="Unassembled WGS sequence"/>
</dbReference>
<proteinExistence type="predicted"/>
<gene>
    <name evidence="1" type="ORF">RHRU231_30016</name>
</gene>
<sequence length="85" mass="9112">MAPEPGRQRYEDKPGQYRYPGAGSSPQGIVISVVLHVAIVQQLLVQLLLDTGDTAFVAELARTVQVARSVLLPAEDKALALDGRS</sequence>